<dbReference type="EMBL" id="PTRA01000001">
    <property type="protein sequence ID" value="PQA59166.1"/>
    <property type="molecule type" value="Genomic_DNA"/>
</dbReference>
<evidence type="ECO:0000313" key="1">
    <source>
        <dbReference type="EMBL" id="PQA59166.1"/>
    </source>
</evidence>
<reference evidence="2" key="1">
    <citation type="submission" date="2018-02" db="EMBL/GenBank/DDBJ databases">
        <title>Genome sequencing of Solimonas sp. HR-BB.</title>
        <authorList>
            <person name="Lee Y."/>
            <person name="Jeon C.O."/>
        </authorList>
    </citation>
    <scope>NUCLEOTIDE SEQUENCE [LARGE SCALE GENOMIC DNA]</scope>
    <source>
        <strain evidence="2">HR-U</strain>
    </source>
</reference>
<protein>
    <submittedName>
        <fullName evidence="1">Uncharacterized protein</fullName>
    </submittedName>
</protein>
<dbReference type="Proteomes" id="UP000239590">
    <property type="component" value="Unassembled WGS sequence"/>
</dbReference>
<gene>
    <name evidence="1" type="ORF">C5O19_05785</name>
</gene>
<sequence>MMATQNTPAFLSQPCGQAVGRKLARLLILPADQIDLIVSGVPILRPGAKPTEIEVAGTSATVSETEALAEPGAGYAWAINFSLSKARPEIRRFILQHGRRPWVAFIQTIAGDSLMMGSPEFPLLLQAATSIGGGANQNGFQLTGRGPEPAGFLPGLSDDQLSGGVFDANTFSEVFEI</sequence>
<evidence type="ECO:0000313" key="2">
    <source>
        <dbReference type="Proteomes" id="UP000239590"/>
    </source>
</evidence>
<comment type="caution">
    <text evidence="1">The sequence shown here is derived from an EMBL/GenBank/DDBJ whole genome shotgun (WGS) entry which is preliminary data.</text>
</comment>
<proteinExistence type="predicted"/>
<keyword evidence="2" id="KW-1185">Reference proteome</keyword>
<organism evidence="1 2">
    <name type="scientific">Siphonobacter curvatus</name>
    <dbReference type="NCBI Taxonomy" id="2094562"/>
    <lineage>
        <taxon>Bacteria</taxon>
        <taxon>Pseudomonadati</taxon>
        <taxon>Bacteroidota</taxon>
        <taxon>Cytophagia</taxon>
        <taxon>Cytophagales</taxon>
        <taxon>Cytophagaceae</taxon>
        <taxon>Siphonobacter</taxon>
    </lineage>
</organism>
<dbReference type="RefSeq" id="WP_104710457.1">
    <property type="nucleotide sequence ID" value="NZ_PTRA01000001.1"/>
</dbReference>
<name>A0A2S7IND4_9BACT</name>
<dbReference type="AlphaFoldDB" id="A0A2S7IND4"/>
<accession>A0A2S7IND4</accession>